<feature type="domain" description="Effector-associated" evidence="3">
    <location>
        <begin position="47"/>
        <end position="128"/>
    </location>
</feature>
<feature type="region of interest" description="Disordered" evidence="1">
    <location>
        <begin position="504"/>
        <end position="523"/>
    </location>
</feature>
<feature type="region of interest" description="Disordered" evidence="1">
    <location>
        <begin position="1"/>
        <end position="34"/>
    </location>
</feature>
<proteinExistence type="predicted"/>
<dbReference type="Proteomes" id="UP000317378">
    <property type="component" value="Unassembled WGS sequence"/>
</dbReference>
<evidence type="ECO:0000259" key="3">
    <source>
        <dbReference type="Pfam" id="PF19956"/>
    </source>
</evidence>
<dbReference type="Pfam" id="PF20028">
    <property type="entry name" value="VMAP-C"/>
    <property type="match status" value="1"/>
</dbReference>
<feature type="compositionally biased region" description="Polar residues" evidence="1">
    <location>
        <begin position="10"/>
        <end position="20"/>
    </location>
</feature>
<feature type="domain" description="vWA-MoxR associated protein C-terminal" evidence="4">
    <location>
        <begin position="271"/>
        <end position="507"/>
    </location>
</feature>
<dbReference type="Pfam" id="PF19916">
    <property type="entry name" value="VMAP-M0"/>
    <property type="match status" value="1"/>
</dbReference>
<protein>
    <submittedName>
        <fullName evidence="5">Uncharacterized protein</fullName>
    </submittedName>
</protein>
<gene>
    <name evidence="5" type="ORF">FGD71_006815</name>
</gene>
<dbReference type="InterPro" id="IPR045431">
    <property type="entry name" value="EAD2"/>
</dbReference>
<dbReference type="InterPro" id="IPR045450">
    <property type="entry name" value="VMAP_C"/>
</dbReference>
<comment type="caution">
    <text evidence="5">The sequence shown here is derived from an EMBL/GenBank/DDBJ whole genome shotgun (WGS) entry which is preliminary data.</text>
</comment>
<keyword evidence="6" id="KW-1185">Reference proteome</keyword>
<feature type="compositionally biased region" description="Pro residues" evidence="1">
    <location>
        <begin position="512"/>
        <end position="523"/>
    </location>
</feature>
<feature type="domain" description="vWA-MoxR associated protein middle region 0" evidence="2">
    <location>
        <begin position="136"/>
        <end position="244"/>
    </location>
</feature>
<organism evidence="5 6">
    <name type="scientific">Streptomyces sporangiiformans</name>
    <dbReference type="NCBI Taxonomy" id="2315329"/>
    <lineage>
        <taxon>Bacteria</taxon>
        <taxon>Bacillati</taxon>
        <taxon>Actinomycetota</taxon>
        <taxon>Actinomycetes</taxon>
        <taxon>Kitasatosporales</taxon>
        <taxon>Streptomycetaceae</taxon>
        <taxon>Streptomyces</taxon>
    </lineage>
</organism>
<dbReference type="InterPro" id="IPR045555">
    <property type="entry name" value="VMAP-M0"/>
</dbReference>
<dbReference type="Pfam" id="PF19956">
    <property type="entry name" value="EAD2"/>
    <property type="match status" value="1"/>
</dbReference>
<evidence type="ECO:0000313" key="5">
    <source>
        <dbReference type="EMBL" id="TPQ22993.1"/>
    </source>
</evidence>
<name>A0A505DP22_9ACTN</name>
<sequence>MDQTDDTEQTNKTNKTNSMTAGGDREVTGVEGRSPARVRNELVAEVVDVLQESATVRHANSADLWVSMLSQELATPVEPLRNEALRPWLLQLVESCAQLPDGLSCLVRCLRYVEQQSVAIASLRRLVDEWEAVDFFDGADLHPLRPVLHEMRSSAGLAAMARRASRSRIQELPEWCDTGWAVFLRLAGDNSAASELPVSMAFLALAADQLVEDGQAEAAELLRRWNRRQAGAWGLEDKMADWQRGGVAQVPPSLVPAYLMIQFEPDGVDRDRYYLSHWRQSDAEGWHPVPGETLHLHRDDLPGEVEQLIEQTEERWADLRQPVVLEFILPWELLGEPVEWWHKESSSSSPTPLVMDYAVLVRSFERLRKAAWHRPWHKKWRQLKEKPADSHSYWNRPGRSHFHLELELKEDEHAVCLVLSQPPGTDSPSSQQEFMAGLRAGVPAMIWHRGDCDDPTFKEAVADIVQDRGLAGLVERAGKWRREALAVGPERWDNHVGRHLAILVDDAERRPGPPGPDRAPVQP</sequence>
<evidence type="ECO:0000259" key="4">
    <source>
        <dbReference type="Pfam" id="PF20028"/>
    </source>
</evidence>
<accession>A0A505DP22</accession>
<evidence type="ECO:0000256" key="1">
    <source>
        <dbReference type="SAM" id="MobiDB-lite"/>
    </source>
</evidence>
<reference evidence="5 6" key="1">
    <citation type="submission" date="2019-06" db="EMBL/GenBank/DDBJ databases">
        <title>Streptomyces sporangiiformans sp. nov., a novel actinomycete isolated from soil in Mount Song.</title>
        <authorList>
            <person name="Han L."/>
        </authorList>
    </citation>
    <scope>NUCLEOTIDE SEQUENCE [LARGE SCALE GENOMIC DNA]</scope>
    <source>
        <strain evidence="5 6">NEAU-SSA 1</strain>
    </source>
</reference>
<dbReference type="RefSeq" id="WP_140935838.1">
    <property type="nucleotide sequence ID" value="NZ_QXMJ01000070.1"/>
</dbReference>
<dbReference type="AlphaFoldDB" id="A0A505DP22"/>
<evidence type="ECO:0000313" key="6">
    <source>
        <dbReference type="Proteomes" id="UP000317378"/>
    </source>
</evidence>
<evidence type="ECO:0000259" key="2">
    <source>
        <dbReference type="Pfam" id="PF19916"/>
    </source>
</evidence>
<dbReference type="EMBL" id="VCHX02000070">
    <property type="protein sequence ID" value="TPQ22993.1"/>
    <property type="molecule type" value="Genomic_DNA"/>
</dbReference>